<feature type="chain" id="PRO_5040847859" evidence="1">
    <location>
        <begin position="19"/>
        <end position="122"/>
    </location>
</feature>
<evidence type="ECO:0000313" key="3">
    <source>
        <dbReference type="Proteomes" id="UP001149074"/>
    </source>
</evidence>
<dbReference type="AlphaFoldDB" id="A0A9W9G4N7"/>
<comment type="caution">
    <text evidence="2">The sequence shown here is derived from an EMBL/GenBank/DDBJ whole genome shotgun (WGS) entry which is preliminary data.</text>
</comment>
<keyword evidence="3" id="KW-1185">Reference proteome</keyword>
<reference evidence="2" key="2">
    <citation type="journal article" date="2023" name="IMA Fungus">
        <title>Comparative genomic study of the Penicillium genus elucidates a diverse pangenome and 15 lateral gene transfer events.</title>
        <authorList>
            <person name="Petersen C."/>
            <person name="Sorensen T."/>
            <person name="Nielsen M.R."/>
            <person name="Sondergaard T.E."/>
            <person name="Sorensen J.L."/>
            <person name="Fitzpatrick D.A."/>
            <person name="Frisvad J.C."/>
            <person name="Nielsen K.L."/>
        </authorList>
    </citation>
    <scope>NUCLEOTIDE SEQUENCE</scope>
    <source>
        <strain evidence="2">IBT 30761</strain>
    </source>
</reference>
<evidence type="ECO:0000256" key="1">
    <source>
        <dbReference type="SAM" id="SignalP"/>
    </source>
</evidence>
<dbReference type="GeneID" id="81353583"/>
<dbReference type="RefSeq" id="XP_056479645.1">
    <property type="nucleotide sequence ID" value="XM_056614604.1"/>
</dbReference>
<organism evidence="2 3">
    <name type="scientific">Penicillium argentinense</name>
    <dbReference type="NCBI Taxonomy" id="1131581"/>
    <lineage>
        <taxon>Eukaryota</taxon>
        <taxon>Fungi</taxon>
        <taxon>Dikarya</taxon>
        <taxon>Ascomycota</taxon>
        <taxon>Pezizomycotina</taxon>
        <taxon>Eurotiomycetes</taxon>
        <taxon>Eurotiomycetidae</taxon>
        <taxon>Eurotiales</taxon>
        <taxon>Aspergillaceae</taxon>
        <taxon>Penicillium</taxon>
    </lineage>
</organism>
<sequence length="122" mass="12596">MRFSTLLLPFAAAPLALAAPEPNPVAPRAPASTGGLLSELPGILDGVQELLSKDTINNLEVIVSGAAKLLSSDNIDILQDILNNAHTLLTKDFVDNTTTLIGDATPLVEDVSKLLGGVLGSL</sequence>
<dbReference type="EMBL" id="JAPQKI010000002">
    <property type="protein sequence ID" value="KAJ5111575.1"/>
    <property type="molecule type" value="Genomic_DNA"/>
</dbReference>
<keyword evidence="1" id="KW-0732">Signal</keyword>
<gene>
    <name evidence="2" type="ORF">N7532_002110</name>
</gene>
<evidence type="ECO:0000313" key="2">
    <source>
        <dbReference type="EMBL" id="KAJ5111575.1"/>
    </source>
</evidence>
<accession>A0A9W9G4N7</accession>
<proteinExistence type="predicted"/>
<name>A0A9W9G4N7_9EURO</name>
<protein>
    <submittedName>
        <fullName evidence="2">Uncharacterized protein</fullName>
    </submittedName>
</protein>
<dbReference type="Proteomes" id="UP001149074">
    <property type="component" value="Unassembled WGS sequence"/>
</dbReference>
<feature type="signal peptide" evidence="1">
    <location>
        <begin position="1"/>
        <end position="18"/>
    </location>
</feature>
<reference evidence="2" key="1">
    <citation type="submission" date="2022-11" db="EMBL/GenBank/DDBJ databases">
        <authorList>
            <person name="Petersen C."/>
        </authorList>
    </citation>
    <scope>NUCLEOTIDE SEQUENCE</scope>
    <source>
        <strain evidence="2">IBT 30761</strain>
    </source>
</reference>
<dbReference type="OrthoDB" id="3438016at2759"/>